<proteinExistence type="predicted"/>
<dbReference type="Gene3D" id="3.40.50.720">
    <property type="entry name" value="NAD(P)-binding Rossmann-like Domain"/>
    <property type="match status" value="1"/>
</dbReference>
<keyword evidence="2" id="KW-1185">Reference proteome</keyword>
<dbReference type="AlphaFoldDB" id="A0A543N9E4"/>
<accession>A0A543N9E4</accession>
<reference evidence="1 2" key="1">
    <citation type="submission" date="2019-06" db="EMBL/GenBank/DDBJ databases">
        <title>Sequencing the genomes of 1000 actinobacteria strains.</title>
        <authorList>
            <person name="Klenk H.-P."/>
        </authorList>
    </citation>
    <scope>NUCLEOTIDE SEQUENCE [LARGE SCALE GENOMIC DNA]</scope>
    <source>
        <strain evidence="1 2">DSM 45015</strain>
    </source>
</reference>
<organism evidence="1 2">
    <name type="scientific">Haloactinospora alba</name>
    <dbReference type="NCBI Taxonomy" id="405555"/>
    <lineage>
        <taxon>Bacteria</taxon>
        <taxon>Bacillati</taxon>
        <taxon>Actinomycetota</taxon>
        <taxon>Actinomycetes</taxon>
        <taxon>Streptosporangiales</taxon>
        <taxon>Nocardiopsidaceae</taxon>
        <taxon>Haloactinospora</taxon>
    </lineage>
</organism>
<comment type="caution">
    <text evidence="1">The sequence shown here is derived from an EMBL/GenBank/DDBJ whole genome shotgun (WGS) entry which is preliminary data.</text>
</comment>
<evidence type="ECO:0000313" key="1">
    <source>
        <dbReference type="EMBL" id="TQN28427.1"/>
    </source>
</evidence>
<evidence type="ECO:0000313" key="2">
    <source>
        <dbReference type="Proteomes" id="UP000317422"/>
    </source>
</evidence>
<protein>
    <recommendedName>
        <fullName evidence="3">Threonine dehydrogenase-like Zn-dependent dehydrogenase</fullName>
    </recommendedName>
</protein>
<dbReference type="EMBL" id="VFQC01000002">
    <property type="protein sequence ID" value="TQN28427.1"/>
    <property type="molecule type" value="Genomic_DNA"/>
</dbReference>
<name>A0A543N9E4_9ACTN</name>
<sequence>MASEMSPVPTHHGARVLLNSGRAELLSPRPVPRGSVTACVSVLSPGTERRHLAATASGPAREAGYMNLARGSDGSWIVAPVPHGAAFCPDHPRAVACAPGASVEVAALARFQQMAVLGLDRLPASVELDGAVVLGSGPVAVGCALGLYRRGARKVRVRTARRGAAIGRLPATHIESGGGAAHLVIDAVGAPERAASTLAAGGVLGLLGTPGEASTIAAAQAHRQGWTLVGMHELAGHHPGRYGEAYTRAVGWLATELEPEFVTSLCRTVPGDRAPEEFASLTKPERRQPEPVILFDWSSDG</sequence>
<evidence type="ECO:0008006" key="3">
    <source>
        <dbReference type="Google" id="ProtNLM"/>
    </source>
</evidence>
<dbReference type="Proteomes" id="UP000317422">
    <property type="component" value="Unassembled WGS sequence"/>
</dbReference>
<gene>
    <name evidence="1" type="ORF">FHX37_3772</name>
</gene>